<proteinExistence type="inferred from homology"/>
<dbReference type="Proteomes" id="UP001171751">
    <property type="component" value="Unassembled WGS sequence"/>
</dbReference>
<accession>A0AA43ZRW1</accession>
<dbReference type="Gene3D" id="4.10.80.30">
    <property type="entry name" value="DNA polymerase, domain 6"/>
    <property type="match status" value="1"/>
</dbReference>
<dbReference type="Pfam" id="PF01832">
    <property type="entry name" value="Glucosaminidase"/>
    <property type="match status" value="1"/>
</dbReference>
<dbReference type="EMBL" id="JAUNQW010000007">
    <property type="protein sequence ID" value="MDO5457246.1"/>
    <property type="molecule type" value="Genomic_DNA"/>
</dbReference>
<name>A0AA43ZRW1_9LACT</name>
<reference evidence="5" key="1">
    <citation type="submission" date="2023-07" db="EMBL/GenBank/DDBJ databases">
        <title>Between Cages and Wild: Unraveling the Impact of Captivity on Animal Microbiomes and Antimicrobial Resistance.</title>
        <authorList>
            <person name="Schmartz G.P."/>
            <person name="Rehner J."/>
            <person name="Schuff M.J."/>
            <person name="Becker S.L."/>
            <person name="Kravczyk M."/>
            <person name="Gurevich A."/>
            <person name="Francke R."/>
            <person name="Mueller R."/>
            <person name="Keller V."/>
            <person name="Keller A."/>
        </authorList>
    </citation>
    <scope>NUCLEOTIDE SEQUENCE</scope>
    <source>
        <strain evidence="5">S39M_St_73</strain>
    </source>
</reference>
<keyword evidence="3" id="KW-0812">Transmembrane</keyword>
<dbReference type="PRINTS" id="PR01002">
    <property type="entry name" value="FLGFLGJ"/>
</dbReference>
<feature type="transmembrane region" description="Helical" evidence="3">
    <location>
        <begin position="20"/>
        <end position="41"/>
    </location>
</feature>
<dbReference type="AlphaFoldDB" id="A0AA43ZRW1"/>
<dbReference type="InterPro" id="IPR051056">
    <property type="entry name" value="Glycosyl_Hydrolase_73"/>
</dbReference>
<organism evidence="5 6">
    <name type="scientific">Atopococcus tabaci</name>
    <dbReference type="NCBI Taxonomy" id="269774"/>
    <lineage>
        <taxon>Bacteria</taxon>
        <taxon>Bacillati</taxon>
        <taxon>Bacillota</taxon>
        <taxon>Bacilli</taxon>
        <taxon>Lactobacillales</taxon>
        <taxon>Carnobacteriaceae</taxon>
        <taxon>Atopococcus</taxon>
    </lineage>
</organism>
<dbReference type="PANTHER" id="PTHR33308">
    <property type="entry name" value="PEPTIDOGLYCAN HYDROLASE FLGJ"/>
    <property type="match status" value="1"/>
</dbReference>
<evidence type="ECO:0000313" key="6">
    <source>
        <dbReference type="Proteomes" id="UP001171751"/>
    </source>
</evidence>
<comment type="similarity">
    <text evidence="1">Belongs to the glycosyl hydrolase 73 family.</text>
</comment>
<gene>
    <name evidence="5" type="ORF">Q4F26_02790</name>
</gene>
<dbReference type="Gene3D" id="1.10.530.10">
    <property type="match status" value="1"/>
</dbReference>
<keyword evidence="2 5" id="KW-0378">Hydrolase</keyword>
<evidence type="ECO:0000256" key="2">
    <source>
        <dbReference type="ARBA" id="ARBA00022801"/>
    </source>
</evidence>
<protein>
    <submittedName>
        <fullName evidence="5">Glycoside hydrolase family 73 protein</fullName>
    </submittedName>
</protein>
<feature type="domain" description="Mannosyl-glycoprotein endo-beta-N-acetylglucosamidase-like" evidence="4">
    <location>
        <begin position="54"/>
        <end position="211"/>
    </location>
</feature>
<dbReference type="InterPro" id="IPR002901">
    <property type="entry name" value="MGlyc_endo_b_GlcNAc-like_dom"/>
</dbReference>
<dbReference type="GO" id="GO:0004040">
    <property type="term" value="F:amidase activity"/>
    <property type="evidence" value="ECO:0007669"/>
    <property type="project" value="InterPro"/>
</dbReference>
<keyword evidence="6" id="KW-1185">Reference proteome</keyword>
<sequence>MRKYKRYKRRKGQKTALKQAVFAIFISLAMFLLALSTIHYMTVTSGKKDEESAQTTLEKNMTRQEFIDYLASSAQRNQQTYHVLSSISLAQAILESDWGRSDLAKESNNLYGIKGEDEDSTYLTQEFSGGEFITVDEPFRIYNSFEESMEDHAVLLVNGTSYDPQIYHDVLYASNYREAAYALQEAGYATDPNYAAKLIGLIEEYHLYQYD</sequence>
<evidence type="ECO:0000256" key="1">
    <source>
        <dbReference type="ARBA" id="ARBA00010266"/>
    </source>
</evidence>
<dbReference type="SMART" id="SM00047">
    <property type="entry name" value="LYZ2"/>
    <property type="match status" value="1"/>
</dbReference>
<evidence type="ECO:0000313" key="5">
    <source>
        <dbReference type="EMBL" id="MDO5457246.1"/>
    </source>
</evidence>
<keyword evidence="3" id="KW-0472">Membrane</keyword>
<evidence type="ECO:0000256" key="3">
    <source>
        <dbReference type="SAM" id="Phobius"/>
    </source>
</evidence>
<evidence type="ECO:0000259" key="4">
    <source>
        <dbReference type="SMART" id="SM00047"/>
    </source>
</evidence>
<keyword evidence="3" id="KW-1133">Transmembrane helix</keyword>
<comment type="caution">
    <text evidence="5">The sequence shown here is derived from an EMBL/GenBank/DDBJ whole genome shotgun (WGS) entry which is preliminary data.</text>
</comment>
<dbReference type="PANTHER" id="PTHR33308:SF10">
    <property type="entry name" value="EXO-GLUCOSAMINIDASE LYTG"/>
    <property type="match status" value="1"/>
</dbReference>